<dbReference type="InterPro" id="IPR027417">
    <property type="entry name" value="P-loop_NTPase"/>
</dbReference>
<sequence>MALVIGLTGGIASGKTTVANMFRDQFGIEIVDADVIARRVVEKGSTGLDAIHQHFGDEILTVEGELNRAELRKRIFANQDEKTWINQLLHPMIRQQMEQDLQRVTSPYALLVVPLLTENNLQHMADRVLVVDVDEKTQIERTMSRDKVPMEQAKSILAAQASREQRLAIADDVIKNDAKNQKLLPQITELHKKYLAISRKNL</sequence>
<proteinExistence type="inferred from homology"/>
<protein>
    <recommendedName>
        <fullName evidence="8 9">Dephospho-CoA kinase</fullName>
        <ecNumber evidence="8 9">2.7.1.24</ecNumber>
    </recommendedName>
    <alternativeName>
        <fullName evidence="8">Dephosphocoenzyme A kinase</fullName>
    </alternativeName>
</protein>
<dbReference type="GO" id="GO:0005737">
    <property type="term" value="C:cytoplasm"/>
    <property type="evidence" value="ECO:0007669"/>
    <property type="project" value="UniProtKB-SubCell"/>
</dbReference>
<evidence type="ECO:0000256" key="2">
    <source>
        <dbReference type="ARBA" id="ARBA00022490"/>
    </source>
</evidence>
<name>A0A329EBV9_VIBDI</name>
<dbReference type="EC" id="2.7.1.24" evidence="8 9"/>
<dbReference type="SUPFAM" id="SSF52540">
    <property type="entry name" value="P-loop containing nucleoside triphosphate hydrolases"/>
    <property type="match status" value="1"/>
</dbReference>
<dbReference type="RefSeq" id="WP_112403392.1">
    <property type="nucleotide sequence ID" value="NZ_QLTR01000005.1"/>
</dbReference>
<evidence type="ECO:0000256" key="8">
    <source>
        <dbReference type="HAMAP-Rule" id="MF_00376"/>
    </source>
</evidence>
<comment type="caution">
    <text evidence="10">The sequence shown here is derived from an EMBL/GenBank/DDBJ whole genome shotgun (WGS) entry which is preliminary data.</text>
</comment>
<comment type="subcellular location">
    <subcellularLocation>
        <location evidence="8">Cytoplasm</location>
    </subcellularLocation>
</comment>
<feature type="binding site" evidence="8">
    <location>
        <begin position="12"/>
        <end position="17"/>
    </location>
    <ligand>
        <name>ATP</name>
        <dbReference type="ChEBI" id="CHEBI:30616"/>
    </ligand>
</feature>
<dbReference type="Proteomes" id="UP000248729">
    <property type="component" value="Unassembled WGS sequence"/>
</dbReference>
<dbReference type="AlphaFoldDB" id="A0A329EBV9"/>
<comment type="catalytic activity">
    <reaction evidence="8">
        <text>3'-dephospho-CoA + ATP = ADP + CoA + H(+)</text>
        <dbReference type="Rhea" id="RHEA:18245"/>
        <dbReference type="ChEBI" id="CHEBI:15378"/>
        <dbReference type="ChEBI" id="CHEBI:30616"/>
        <dbReference type="ChEBI" id="CHEBI:57287"/>
        <dbReference type="ChEBI" id="CHEBI:57328"/>
        <dbReference type="ChEBI" id="CHEBI:456216"/>
        <dbReference type="EC" id="2.7.1.24"/>
    </reaction>
</comment>
<reference evidence="10 11" key="1">
    <citation type="submission" date="2018-06" db="EMBL/GenBank/DDBJ databases">
        <title>Freshwater and sediment microbial communities from various areas in North America, analyzing microbe dynamics in response to fracking.</title>
        <authorList>
            <person name="Lamendella R."/>
        </authorList>
    </citation>
    <scope>NUCLEOTIDE SEQUENCE [LARGE SCALE GENOMIC DNA]</scope>
    <source>
        <strain evidence="10 11">99A</strain>
    </source>
</reference>
<gene>
    <name evidence="8" type="primary">coaE</name>
    <name evidence="10" type="ORF">DET48_10565</name>
</gene>
<keyword evidence="3 8" id="KW-0808">Transferase</keyword>
<dbReference type="UniPathway" id="UPA00241">
    <property type="reaction ID" value="UER00356"/>
</dbReference>
<dbReference type="FunFam" id="3.40.50.300:FF:000518">
    <property type="entry name" value="Dephospho-CoA kinase"/>
    <property type="match status" value="1"/>
</dbReference>
<dbReference type="GO" id="GO:0005524">
    <property type="term" value="F:ATP binding"/>
    <property type="evidence" value="ECO:0007669"/>
    <property type="project" value="UniProtKB-UniRule"/>
</dbReference>
<evidence type="ECO:0000256" key="1">
    <source>
        <dbReference type="ARBA" id="ARBA00009018"/>
    </source>
</evidence>
<accession>A0A329EBV9</accession>
<dbReference type="PANTHER" id="PTHR10695">
    <property type="entry name" value="DEPHOSPHO-COA KINASE-RELATED"/>
    <property type="match status" value="1"/>
</dbReference>
<keyword evidence="5 8" id="KW-0418">Kinase</keyword>
<evidence type="ECO:0000256" key="6">
    <source>
        <dbReference type="ARBA" id="ARBA00022840"/>
    </source>
</evidence>
<evidence type="ECO:0000313" key="10">
    <source>
        <dbReference type="EMBL" id="RAS66514.1"/>
    </source>
</evidence>
<dbReference type="HAMAP" id="MF_00376">
    <property type="entry name" value="Dephospho_CoA_kinase"/>
    <property type="match status" value="1"/>
</dbReference>
<dbReference type="CDD" id="cd02022">
    <property type="entry name" value="DPCK"/>
    <property type="match status" value="1"/>
</dbReference>
<evidence type="ECO:0000256" key="9">
    <source>
        <dbReference type="NCBIfam" id="TIGR00152"/>
    </source>
</evidence>
<comment type="similarity">
    <text evidence="1 8">Belongs to the CoaE family.</text>
</comment>
<dbReference type="GO" id="GO:0015937">
    <property type="term" value="P:coenzyme A biosynthetic process"/>
    <property type="evidence" value="ECO:0007669"/>
    <property type="project" value="UniProtKB-UniRule"/>
</dbReference>
<dbReference type="InterPro" id="IPR001977">
    <property type="entry name" value="Depp_CoAkinase"/>
</dbReference>
<evidence type="ECO:0000256" key="3">
    <source>
        <dbReference type="ARBA" id="ARBA00022679"/>
    </source>
</evidence>
<dbReference type="EMBL" id="QLTR01000005">
    <property type="protein sequence ID" value="RAS66514.1"/>
    <property type="molecule type" value="Genomic_DNA"/>
</dbReference>
<keyword evidence="4 8" id="KW-0547">Nucleotide-binding</keyword>
<dbReference type="Gene3D" id="3.40.50.300">
    <property type="entry name" value="P-loop containing nucleotide triphosphate hydrolases"/>
    <property type="match status" value="1"/>
</dbReference>
<organism evidence="10 11">
    <name type="scientific">Vibrio diazotrophicus</name>
    <dbReference type="NCBI Taxonomy" id="685"/>
    <lineage>
        <taxon>Bacteria</taxon>
        <taxon>Pseudomonadati</taxon>
        <taxon>Pseudomonadota</taxon>
        <taxon>Gammaproteobacteria</taxon>
        <taxon>Vibrionales</taxon>
        <taxon>Vibrionaceae</taxon>
        <taxon>Vibrio</taxon>
    </lineage>
</organism>
<dbReference type="GO" id="GO:0004140">
    <property type="term" value="F:dephospho-CoA kinase activity"/>
    <property type="evidence" value="ECO:0007669"/>
    <property type="project" value="UniProtKB-UniRule"/>
</dbReference>
<dbReference type="PROSITE" id="PS51219">
    <property type="entry name" value="DPCK"/>
    <property type="match status" value="1"/>
</dbReference>
<dbReference type="Pfam" id="PF01121">
    <property type="entry name" value="CoaE"/>
    <property type="match status" value="1"/>
</dbReference>
<dbReference type="PANTHER" id="PTHR10695:SF46">
    <property type="entry name" value="BIFUNCTIONAL COENZYME A SYNTHASE-RELATED"/>
    <property type="match status" value="1"/>
</dbReference>
<evidence type="ECO:0000256" key="5">
    <source>
        <dbReference type="ARBA" id="ARBA00022777"/>
    </source>
</evidence>
<comment type="function">
    <text evidence="8">Catalyzes the phosphorylation of the 3'-hydroxyl group of dephosphocoenzyme A to form coenzyme A.</text>
</comment>
<keyword evidence="7 8" id="KW-0173">Coenzyme A biosynthesis</keyword>
<evidence type="ECO:0000313" key="11">
    <source>
        <dbReference type="Proteomes" id="UP000248729"/>
    </source>
</evidence>
<keyword evidence="6 8" id="KW-0067">ATP-binding</keyword>
<dbReference type="NCBIfam" id="TIGR00152">
    <property type="entry name" value="dephospho-CoA kinase"/>
    <property type="match status" value="1"/>
</dbReference>
<comment type="pathway">
    <text evidence="8">Cofactor biosynthesis; coenzyme A biosynthesis; CoA from (R)-pantothenate: step 5/5.</text>
</comment>
<evidence type="ECO:0000256" key="7">
    <source>
        <dbReference type="ARBA" id="ARBA00022993"/>
    </source>
</evidence>
<evidence type="ECO:0000256" key="4">
    <source>
        <dbReference type="ARBA" id="ARBA00022741"/>
    </source>
</evidence>
<keyword evidence="2 8" id="KW-0963">Cytoplasm</keyword>